<keyword evidence="3" id="KW-1185">Reference proteome</keyword>
<feature type="compositionally biased region" description="Basic and acidic residues" evidence="1">
    <location>
        <begin position="1"/>
        <end position="13"/>
    </location>
</feature>
<reference evidence="2" key="1">
    <citation type="submission" date="2017-07" db="EMBL/GenBank/DDBJ databases">
        <title>Taro Niue Genome Assembly and Annotation.</title>
        <authorList>
            <person name="Atibalentja N."/>
            <person name="Keating K."/>
            <person name="Fields C.J."/>
        </authorList>
    </citation>
    <scope>NUCLEOTIDE SEQUENCE</scope>
    <source>
        <strain evidence="2">Niue_2</strain>
        <tissue evidence="2">Leaf</tissue>
    </source>
</reference>
<accession>A0A843TXN8</accession>
<protein>
    <submittedName>
        <fullName evidence="2">Uncharacterized protein</fullName>
    </submittedName>
</protein>
<proteinExistence type="predicted"/>
<organism evidence="2 3">
    <name type="scientific">Colocasia esculenta</name>
    <name type="common">Wild taro</name>
    <name type="synonym">Arum esculentum</name>
    <dbReference type="NCBI Taxonomy" id="4460"/>
    <lineage>
        <taxon>Eukaryota</taxon>
        <taxon>Viridiplantae</taxon>
        <taxon>Streptophyta</taxon>
        <taxon>Embryophyta</taxon>
        <taxon>Tracheophyta</taxon>
        <taxon>Spermatophyta</taxon>
        <taxon>Magnoliopsida</taxon>
        <taxon>Liliopsida</taxon>
        <taxon>Araceae</taxon>
        <taxon>Aroideae</taxon>
        <taxon>Colocasieae</taxon>
        <taxon>Colocasia</taxon>
    </lineage>
</organism>
<comment type="caution">
    <text evidence="2">The sequence shown here is derived from an EMBL/GenBank/DDBJ whole genome shotgun (WGS) entry which is preliminary data.</text>
</comment>
<evidence type="ECO:0000313" key="3">
    <source>
        <dbReference type="Proteomes" id="UP000652761"/>
    </source>
</evidence>
<evidence type="ECO:0000256" key="1">
    <source>
        <dbReference type="SAM" id="MobiDB-lite"/>
    </source>
</evidence>
<gene>
    <name evidence="2" type="ORF">Taro_006677</name>
</gene>
<name>A0A843TXN8_COLES</name>
<dbReference type="Proteomes" id="UP000652761">
    <property type="component" value="Unassembled WGS sequence"/>
</dbReference>
<dbReference type="EMBL" id="NMUH01000201">
    <property type="protein sequence ID" value="MQL74320.1"/>
    <property type="molecule type" value="Genomic_DNA"/>
</dbReference>
<evidence type="ECO:0000313" key="2">
    <source>
        <dbReference type="EMBL" id="MQL74320.1"/>
    </source>
</evidence>
<sequence>MEHQDDPPDRSVVGEHAPTDAQPQHVDQQGLLRRLPSPAPAFTITGSTIHHHLLRSLPTASNVSASDSTTSTLFEGASLSLSLPLLSVEEASPTSLLPPSGLPAPSLPLSSVEEASPTSLLPLSGLPAPSLSHSLVSQSLPLPPFLTISSEGPEGLWPPCSRFSLPPSLSHSLISQSLSLHPFLTLSSPRAQRASGLPAPSLPLSLSRLPVPLPPSVSHSLISWRVSGLPVPSLPLSLSSLPIPLAPSLSHSFISMRASGLPALPTPTLPLSLSRLPVGPVPFPPSLSSPVKEIVGPFGVAARQEDSPLLF</sequence>
<dbReference type="AlphaFoldDB" id="A0A843TXN8"/>
<feature type="region of interest" description="Disordered" evidence="1">
    <location>
        <begin position="1"/>
        <end position="32"/>
    </location>
</feature>